<name>A0A366M0A8_9ACTN</name>
<dbReference type="PROSITE" id="PS51186">
    <property type="entry name" value="GNAT"/>
    <property type="match status" value="1"/>
</dbReference>
<dbReference type="SUPFAM" id="SSF55729">
    <property type="entry name" value="Acyl-CoA N-acyltransferases (Nat)"/>
    <property type="match status" value="1"/>
</dbReference>
<dbReference type="Gene3D" id="3.40.630.30">
    <property type="match status" value="1"/>
</dbReference>
<organism evidence="2 3">
    <name type="scientific">Spongiactinospora rosea</name>
    <dbReference type="NCBI Taxonomy" id="2248750"/>
    <lineage>
        <taxon>Bacteria</taxon>
        <taxon>Bacillati</taxon>
        <taxon>Actinomycetota</taxon>
        <taxon>Actinomycetes</taxon>
        <taxon>Streptosporangiales</taxon>
        <taxon>Streptosporangiaceae</taxon>
        <taxon>Spongiactinospora</taxon>
    </lineage>
</organism>
<dbReference type="RefSeq" id="WP_113981291.1">
    <property type="nucleotide sequence ID" value="NZ_QMEY01000005.1"/>
</dbReference>
<dbReference type="OrthoDB" id="7057833at2"/>
<evidence type="ECO:0000313" key="3">
    <source>
        <dbReference type="Proteomes" id="UP000253303"/>
    </source>
</evidence>
<dbReference type="PANTHER" id="PTHR42791">
    <property type="entry name" value="GNAT FAMILY ACETYLTRANSFERASE"/>
    <property type="match status" value="1"/>
</dbReference>
<dbReference type="GO" id="GO:0016747">
    <property type="term" value="F:acyltransferase activity, transferring groups other than amino-acyl groups"/>
    <property type="evidence" value="ECO:0007669"/>
    <property type="project" value="InterPro"/>
</dbReference>
<protein>
    <submittedName>
        <fullName evidence="2">N-acetyltransferase</fullName>
    </submittedName>
</protein>
<dbReference type="AlphaFoldDB" id="A0A366M0A8"/>
<sequence length="198" mass="21914">MSAPVRPAAAAEAGPVTELIATAFARLAATSYLVPAAADRHRVMVDNFRIFVDHAVEHGRIEVVGEDAAPVAAAVWFPRTVPLPEPDDYDRRLVAACGEWTERFRVLDTLFEKHHPAEPHHHLAFLAVHPSHQNAGLGSTLLRHHHARLGPDVPAYLEASSSRSRALYTRHGYQSREPFHLPDGTPFWPMWRPAGSPV</sequence>
<dbReference type="InterPro" id="IPR016181">
    <property type="entry name" value="Acyl_CoA_acyltransferase"/>
</dbReference>
<reference evidence="2 3" key="1">
    <citation type="submission" date="2018-06" db="EMBL/GenBank/DDBJ databases">
        <title>Sphaerisporangium craniellae sp. nov., isolated from a marine sponge in the South China Sea.</title>
        <authorList>
            <person name="Li L."/>
        </authorList>
    </citation>
    <scope>NUCLEOTIDE SEQUENCE [LARGE SCALE GENOMIC DNA]</scope>
    <source>
        <strain evidence="2 3">LHW63015</strain>
    </source>
</reference>
<proteinExistence type="predicted"/>
<dbReference type="Proteomes" id="UP000253303">
    <property type="component" value="Unassembled WGS sequence"/>
</dbReference>
<feature type="domain" description="N-acetyltransferase" evidence="1">
    <location>
        <begin position="3"/>
        <end position="195"/>
    </location>
</feature>
<evidence type="ECO:0000313" key="2">
    <source>
        <dbReference type="EMBL" id="RBQ19230.1"/>
    </source>
</evidence>
<dbReference type="InterPro" id="IPR000182">
    <property type="entry name" value="GNAT_dom"/>
</dbReference>
<dbReference type="PANTHER" id="PTHR42791:SF1">
    <property type="entry name" value="N-ACETYLTRANSFERASE DOMAIN-CONTAINING PROTEIN"/>
    <property type="match status" value="1"/>
</dbReference>
<keyword evidence="3" id="KW-1185">Reference proteome</keyword>
<dbReference type="EMBL" id="QMEY01000005">
    <property type="protein sequence ID" value="RBQ19230.1"/>
    <property type="molecule type" value="Genomic_DNA"/>
</dbReference>
<accession>A0A366M0A8</accession>
<dbReference type="CDD" id="cd04301">
    <property type="entry name" value="NAT_SF"/>
    <property type="match status" value="1"/>
</dbReference>
<comment type="caution">
    <text evidence="2">The sequence shown here is derived from an EMBL/GenBank/DDBJ whole genome shotgun (WGS) entry which is preliminary data.</text>
</comment>
<keyword evidence="2" id="KW-0808">Transferase</keyword>
<evidence type="ECO:0000259" key="1">
    <source>
        <dbReference type="PROSITE" id="PS51186"/>
    </source>
</evidence>
<gene>
    <name evidence="2" type="ORF">DP939_14935</name>
</gene>
<dbReference type="InterPro" id="IPR052523">
    <property type="entry name" value="Trichothecene_AcTrans"/>
</dbReference>
<dbReference type="Pfam" id="PF13508">
    <property type="entry name" value="Acetyltransf_7"/>
    <property type="match status" value="1"/>
</dbReference>